<organism evidence="2 3">
    <name type="scientific">Streptomyces monticola</name>
    <dbReference type="NCBI Taxonomy" id="2666263"/>
    <lineage>
        <taxon>Bacteria</taxon>
        <taxon>Bacillati</taxon>
        <taxon>Actinomycetota</taxon>
        <taxon>Actinomycetes</taxon>
        <taxon>Kitasatosporales</taxon>
        <taxon>Streptomycetaceae</taxon>
        <taxon>Streptomyces</taxon>
    </lineage>
</organism>
<dbReference type="InterPro" id="IPR036415">
    <property type="entry name" value="Lamin_tail_dom_sf"/>
</dbReference>
<comment type="caution">
    <text evidence="2">The sequence shown here is derived from an EMBL/GenBank/DDBJ whole genome shotgun (WGS) entry which is preliminary data.</text>
</comment>
<name>A0ABW2JJQ1_9ACTN</name>
<dbReference type="Gene3D" id="2.60.40.1260">
    <property type="entry name" value="Lamin Tail domain"/>
    <property type="match status" value="1"/>
</dbReference>
<reference evidence="3" key="1">
    <citation type="journal article" date="2019" name="Int. J. Syst. Evol. Microbiol.">
        <title>The Global Catalogue of Microorganisms (GCM) 10K type strain sequencing project: providing services to taxonomists for standard genome sequencing and annotation.</title>
        <authorList>
            <consortium name="The Broad Institute Genomics Platform"/>
            <consortium name="The Broad Institute Genome Sequencing Center for Infectious Disease"/>
            <person name="Wu L."/>
            <person name="Ma J."/>
        </authorList>
    </citation>
    <scope>NUCLEOTIDE SEQUENCE [LARGE SCALE GENOMIC DNA]</scope>
    <source>
        <strain evidence="3">SYNS20</strain>
    </source>
</reference>
<dbReference type="Pfam" id="PF00932">
    <property type="entry name" value="LTD"/>
    <property type="match status" value="1"/>
</dbReference>
<evidence type="ECO:0000313" key="3">
    <source>
        <dbReference type="Proteomes" id="UP001596523"/>
    </source>
</evidence>
<dbReference type="InterPro" id="IPR047995">
    <property type="entry name" value="Choice_anch_K"/>
</dbReference>
<dbReference type="RefSeq" id="WP_381831077.1">
    <property type="nucleotide sequence ID" value="NZ_JBHTCF010000006.1"/>
</dbReference>
<evidence type="ECO:0000313" key="2">
    <source>
        <dbReference type="EMBL" id="MFC7305703.1"/>
    </source>
</evidence>
<proteinExistence type="predicted"/>
<keyword evidence="3" id="KW-1185">Reference proteome</keyword>
<dbReference type="SUPFAM" id="SSF74853">
    <property type="entry name" value="Lamin A/C globular tail domain"/>
    <property type="match status" value="1"/>
</dbReference>
<dbReference type="PROSITE" id="PS51841">
    <property type="entry name" value="LTD"/>
    <property type="match status" value="1"/>
</dbReference>
<dbReference type="EMBL" id="JBHTCF010000006">
    <property type="protein sequence ID" value="MFC7305703.1"/>
    <property type="molecule type" value="Genomic_DNA"/>
</dbReference>
<dbReference type="InterPro" id="IPR001322">
    <property type="entry name" value="Lamin_tail_dom"/>
</dbReference>
<protein>
    <submittedName>
        <fullName evidence="2">Choice-of-anchor K domain-containing protein</fullName>
    </submittedName>
</protein>
<gene>
    <name evidence="2" type="ORF">ACFQVC_15920</name>
</gene>
<dbReference type="Proteomes" id="UP001596523">
    <property type="component" value="Unassembled WGS sequence"/>
</dbReference>
<accession>A0ABW2JJQ1</accession>
<dbReference type="NCBIfam" id="NF038131">
    <property type="entry name" value="choice_anch_K"/>
    <property type="match status" value="1"/>
</dbReference>
<sequence>MSKVDTSGTWTAISINPPNLEGLASDNVKWGVPAGGGKSGYLFAGGTVDVLLDGTEFTLGTFTHQNFPIQGMPQNQFEVDLAARVVFEDQVPHDFSFRFQHNETPNVGPNPEDIVDLPTRVSPETVTIDNTEYAVVITGFKQGGQIVTRFISPENAANSADLVAVLARTGQPDVHITTVRFKGEVKRTQSDEYVEVVNRGTAPADVSGWVLGADDAGQNFTFPAGTVLLPGQRIRIHTNQVHAEWGGYTYGSGRPIWNDQGDAAKLRDTSGNLVSEYAYGSAAGTP</sequence>
<feature type="domain" description="LTD" evidence="1">
    <location>
        <begin position="167"/>
        <end position="281"/>
    </location>
</feature>
<evidence type="ECO:0000259" key="1">
    <source>
        <dbReference type="PROSITE" id="PS51841"/>
    </source>
</evidence>